<accession>A0AAW0KC79</accession>
<evidence type="ECO:0000313" key="1">
    <source>
        <dbReference type="EMBL" id="KAK7836958.1"/>
    </source>
</evidence>
<reference evidence="1 2" key="1">
    <citation type="journal article" date="2018" name="Sci. Data">
        <title>The draft genome sequence of cork oak.</title>
        <authorList>
            <person name="Ramos A.M."/>
            <person name="Usie A."/>
            <person name="Barbosa P."/>
            <person name="Barros P.M."/>
            <person name="Capote T."/>
            <person name="Chaves I."/>
            <person name="Simoes F."/>
            <person name="Abreu I."/>
            <person name="Carrasquinho I."/>
            <person name="Faro C."/>
            <person name="Guimaraes J.B."/>
            <person name="Mendonca D."/>
            <person name="Nobrega F."/>
            <person name="Rodrigues L."/>
            <person name="Saibo N.J.M."/>
            <person name="Varela M.C."/>
            <person name="Egas C."/>
            <person name="Matos J."/>
            <person name="Miguel C.M."/>
            <person name="Oliveira M.M."/>
            <person name="Ricardo C.P."/>
            <person name="Goncalves S."/>
        </authorList>
    </citation>
    <scope>NUCLEOTIDE SEQUENCE [LARGE SCALE GENOMIC DNA]</scope>
    <source>
        <strain evidence="2">cv. HL8</strain>
    </source>
</reference>
<keyword evidence="2" id="KW-1185">Reference proteome</keyword>
<dbReference type="AlphaFoldDB" id="A0AAW0KC79"/>
<dbReference type="Proteomes" id="UP000237347">
    <property type="component" value="Unassembled WGS sequence"/>
</dbReference>
<proteinExistence type="predicted"/>
<gene>
    <name evidence="1" type="ORF">CFP56_021842</name>
</gene>
<name>A0AAW0KC79_QUESU</name>
<dbReference type="EMBL" id="PKMF04000340">
    <property type="protein sequence ID" value="KAK7836958.1"/>
    <property type="molecule type" value="Genomic_DNA"/>
</dbReference>
<comment type="caution">
    <text evidence="1">The sequence shown here is derived from an EMBL/GenBank/DDBJ whole genome shotgun (WGS) entry which is preliminary data.</text>
</comment>
<protein>
    <submittedName>
        <fullName evidence="1">Uncharacterized protein</fullName>
    </submittedName>
</protein>
<evidence type="ECO:0000313" key="2">
    <source>
        <dbReference type="Proteomes" id="UP000237347"/>
    </source>
</evidence>
<organism evidence="1 2">
    <name type="scientific">Quercus suber</name>
    <name type="common">Cork oak</name>
    <dbReference type="NCBI Taxonomy" id="58331"/>
    <lineage>
        <taxon>Eukaryota</taxon>
        <taxon>Viridiplantae</taxon>
        <taxon>Streptophyta</taxon>
        <taxon>Embryophyta</taxon>
        <taxon>Tracheophyta</taxon>
        <taxon>Spermatophyta</taxon>
        <taxon>Magnoliopsida</taxon>
        <taxon>eudicotyledons</taxon>
        <taxon>Gunneridae</taxon>
        <taxon>Pentapetalae</taxon>
        <taxon>rosids</taxon>
        <taxon>fabids</taxon>
        <taxon>Fagales</taxon>
        <taxon>Fagaceae</taxon>
        <taxon>Quercus</taxon>
    </lineage>
</organism>
<sequence length="67" mass="7867">MIIGVIAIANTAYFLWRWMAKTKESNENKRRREFTVAIGRIYRVEKSQSESTPIKIMYSGALRDEKI</sequence>